<keyword evidence="13" id="KW-1185">Reference proteome</keyword>
<keyword evidence="8" id="KW-0963">Cytoplasm</keyword>
<evidence type="ECO:0000256" key="8">
    <source>
        <dbReference type="ARBA" id="ARBA00022490"/>
    </source>
</evidence>
<keyword evidence="9" id="KW-0539">Nucleus</keyword>
<evidence type="ECO:0000313" key="12">
    <source>
        <dbReference type="EMBL" id="KZF20432.1"/>
    </source>
</evidence>
<feature type="compositionally biased region" description="Polar residues" evidence="10">
    <location>
        <begin position="42"/>
        <end position="59"/>
    </location>
</feature>
<feature type="region of interest" description="Disordered" evidence="10">
    <location>
        <begin position="134"/>
        <end position="191"/>
    </location>
</feature>
<evidence type="ECO:0000313" key="13">
    <source>
        <dbReference type="Proteomes" id="UP000076632"/>
    </source>
</evidence>
<dbReference type="Pfam" id="PF09811">
    <property type="entry name" value="Yae1_N"/>
    <property type="match status" value="1"/>
</dbReference>
<protein>
    <recommendedName>
        <fullName evidence="7">Protein YAE1</fullName>
    </recommendedName>
    <alternativeName>
        <fullName evidence="6">Protein yae1</fullName>
    </alternativeName>
</protein>
<dbReference type="PANTHER" id="PTHR18829">
    <property type="entry name" value="PROTEIN YAE1 HOMOLOG"/>
    <property type="match status" value="1"/>
</dbReference>
<evidence type="ECO:0000256" key="10">
    <source>
        <dbReference type="SAM" id="MobiDB-lite"/>
    </source>
</evidence>
<evidence type="ECO:0000256" key="7">
    <source>
        <dbReference type="ARBA" id="ARBA00018400"/>
    </source>
</evidence>
<evidence type="ECO:0000256" key="1">
    <source>
        <dbReference type="ARBA" id="ARBA00003836"/>
    </source>
</evidence>
<evidence type="ECO:0000256" key="6">
    <source>
        <dbReference type="ARBA" id="ARBA00017286"/>
    </source>
</evidence>
<evidence type="ECO:0000259" key="11">
    <source>
        <dbReference type="Pfam" id="PF09811"/>
    </source>
</evidence>
<evidence type="ECO:0000256" key="4">
    <source>
        <dbReference type="ARBA" id="ARBA00007096"/>
    </source>
</evidence>
<comment type="similarity">
    <text evidence="4">Belongs to the YAE1 family.</text>
</comment>
<evidence type="ECO:0000256" key="2">
    <source>
        <dbReference type="ARBA" id="ARBA00004123"/>
    </source>
</evidence>
<gene>
    <name evidence="12" type="ORF">L228DRAFT_240952</name>
</gene>
<feature type="region of interest" description="Disordered" evidence="10">
    <location>
        <begin position="236"/>
        <end position="264"/>
    </location>
</feature>
<comment type="function">
    <text evidence="1">The complex LTO1:YAE1 may function as a target specific adapter that probably recruits apo-RPLI1 to the cytosolic iron-sulfur protein assembly (CIA) complex machinery. May be required for biogenesis of the large ribosomal subunit and initiation of translation.</text>
</comment>
<dbReference type="InterPro" id="IPR019191">
    <property type="entry name" value="Essential_protein_Yae1_N"/>
</dbReference>
<organism evidence="12 13">
    <name type="scientific">Xylona heveae (strain CBS 132557 / TC161)</name>
    <dbReference type="NCBI Taxonomy" id="1328760"/>
    <lineage>
        <taxon>Eukaryota</taxon>
        <taxon>Fungi</taxon>
        <taxon>Dikarya</taxon>
        <taxon>Ascomycota</taxon>
        <taxon>Pezizomycotina</taxon>
        <taxon>Xylonomycetes</taxon>
        <taxon>Xylonales</taxon>
        <taxon>Xylonaceae</taxon>
        <taxon>Xylona</taxon>
    </lineage>
</organism>
<comment type="subunit">
    <text evidence="5">May form a complex with LTO1.</text>
</comment>
<dbReference type="PANTHER" id="PTHR18829:SF0">
    <property type="entry name" value="PROTEIN YAE1 HOMOLOG"/>
    <property type="match status" value="1"/>
</dbReference>
<dbReference type="RefSeq" id="XP_018185987.1">
    <property type="nucleotide sequence ID" value="XM_018331294.1"/>
</dbReference>
<dbReference type="OrthoDB" id="20086at2759"/>
<dbReference type="Proteomes" id="UP000076632">
    <property type="component" value="Unassembled WGS sequence"/>
</dbReference>
<dbReference type="GeneID" id="28896431"/>
<sequence length="318" mass="33654">MDDDVFYSDSGSPPPSFAHESARTRDVPGYDYDLNSDFLDTVPSTDTPTKKATNSQVGSESKVDANAPSDIPRLRSVHSTAGYRDGIAFAKNEYIQAGFDEGYALGAVIGLRIGWILGALEGLWIALEKSGRNAKGEKEKGSSGHARRVGSGVEDQSEQQEVGLVGNGSSVGQDSGREEEGGKGEETESKKMRKLLDDANEDLKTENVFGKKYFGPDGIWLFDVVVGAAGGSHADALAHGSAHGKDSSHSGGSKGGNEEANGVGEGEYTFEDVASSHPLVKKWTGVVIAETQKRGVALDVFEGAEYEARRLAEDGFAS</sequence>
<dbReference type="GO" id="GO:0005737">
    <property type="term" value="C:cytoplasm"/>
    <property type="evidence" value="ECO:0007669"/>
    <property type="project" value="UniProtKB-SubCell"/>
</dbReference>
<dbReference type="AlphaFoldDB" id="A0A165AGF0"/>
<comment type="subcellular location">
    <subcellularLocation>
        <location evidence="3">Cytoplasm</location>
    </subcellularLocation>
    <subcellularLocation>
        <location evidence="2">Nucleus</location>
    </subcellularLocation>
</comment>
<evidence type="ECO:0000256" key="3">
    <source>
        <dbReference type="ARBA" id="ARBA00004496"/>
    </source>
</evidence>
<dbReference type="EMBL" id="KV407463">
    <property type="protein sequence ID" value="KZF20432.1"/>
    <property type="molecule type" value="Genomic_DNA"/>
</dbReference>
<evidence type="ECO:0000256" key="5">
    <source>
        <dbReference type="ARBA" id="ARBA00011427"/>
    </source>
</evidence>
<evidence type="ECO:0000256" key="9">
    <source>
        <dbReference type="ARBA" id="ARBA00023242"/>
    </source>
</evidence>
<dbReference type="STRING" id="1328760.A0A165AGF0"/>
<dbReference type="GO" id="GO:0005634">
    <property type="term" value="C:nucleus"/>
    <property type="evidence" value="ECO:0007669"/>
    <property type="project" value="UniProtKB-SubCell"/>
</dbReference>
<feature type="domain" description="Essential protein Yae1 N-terminal" evidence="11">
    <location>
        <begin position="82"/>
        <end position="118"/>
    </location>
</feature>
<dbReference type="InParanoid" id="A0A165AGF0"/>
<proteinExistence type="inferred from homology"/>
<dbReference type="InterPro" id="IPR038881">
    <property type="entry name" value="Yae1-like"/>
</dbReference>
<reference evidence="12 13" key="1">
    <citation type="journal article" date="2016" name="Fungal Biol.">
        <title>The genome of Xylona heveae provides a window into fungal endophytism.</title>
        <authorList>
            <person name="Gazis R."/>
            <person name="Kuo A."/>
            <person name="Riley R."/>
            <person name="LaButti K."/>
            <person name="Lipzen A."/>
            <person name="Lin J."/>
            <person name="Amirebrahimi M."/>
            <person name="Hesse C.N."/>
            <person name="Spatafora J.W."/>
            <person name="Henrissat B."/>
            <person name="Hainaut M."/>
            <person name="Grigoriev I.V."/>
            <person name="Hibbett D.S."/>
        </authorList>
    </citation>
    <scope>NUCLEOTIDE SEQUENCE [LARGE SCALE GENOMIC DNA]</scope>
    <source>
        <strain evidence="12 13">TC161</strain>
    </source>
</reference>
<name>A0A165AGF0_XYLHT</name>
<feature type="compositionally biased region" description="Basic and acidic residues" evidence="10">
    <location>
        <begin position="175"/>
        <end position="191"/>
    </location>
</feature>
<feature type="region of interest" description="Disordered" evidence="10">
    <location>
        <begin position="1"/>
        <end position="24"/>
    </location>
</feature>
<feature type="region of interest" description="Disordered" evidence="10">
    <location>
        <begin position="38"/>
        <end position="70"/>
    </location>
</feature>
<accession>A0A165AGF0</accession>